<dbReference type="AlphaFoldDB" id="A0A4U0H1J4"/>
<reference evidence="1 2" key="1">
    <citation type="submission" date="2019-04" db="EMBL/GenBank/DDBJ databases">
        <title>Sphingobacterium olei sp. nov., isolated from oil-contaminated soil.</title>
        <authorList>
            <person name="Liu B."/>
        </authorList>
    </citation>
    <scope>NUCLEOTIDE SEQUENCE [LARGE SCALE GENOMIC DNA]</scope>
    <source>
        <strain evidence="1 2">Y3L14</strain>
    </source>
</reference>
<dbReference type="EMBL" id="SUKA01000003">
    <property type="protein sequence ID" value="TJY65433.1"/>
    <property type="molecule type" value="Genomic_DNA"/>
</dbReference>
<name>A0A4U0H1J4_9SPHI</name>
<accession>A0A4U0H1J4</accession>
<organism evidence="1 2">
    <name type="scientific">Sphingobacterium alkalisoli</name>
    <dbReference type="NCBI Taxonomy" id="1874115"/>
    <lineage>
        <taxon>Bacteria</taxon>
        <taxon>Pseudomonadati</taxon>
        <taxon>Bacteroidota</taxon>
        <taxon>Sphingobacteriia</taxon>
        <taxon>Sphingobacteriales</taxon>
        <taxon>Sphingobacteriaceae</taxon>
        <taxon>Sphingobacterium</taxon>
    </lineage>
</organism>
<dbReference type="RefSeq" id="WP_136820562.1">
    <property type="nucleotide sequence ID" value="NZ_BMJX01000003.1"/>
</dbReference>
<gene>
    <name evidence="1" type="ORF">FAZ19_09810</name>
</gene>
<protein>
    <submittedName>
        <fullName evidence="1">Uncharacterized protein</fullName>
    </submittedName>
</protein>
<dbReference type="OrthoDB" id="1371764at2"/>
<dbReference type="Proteomes" id="UP000309872">
    <property type="component" value="Unassembled WGS sequence"/>
</dbReference>
<dbReference type="PROSITE" id="PS51257">
    <property type="entry name" value="PROKAR_LIPOPROTEIN"/>
    <property type="match status" value="1"/>
</dbReference>
<proteinExistence type="predicted"/>
<keyword evidence="2" id="KW-1185">Reference proteome</keyword>
<evidence type="ECO:0000313" key="2">
    <source>
        <dbReference type="Proteomes" id="UP000309872"/>
    </source>
</evidence>
<comment type="caution">
    <text evidence="1">The sequence shown here is derived from an EMBL/GenBank/DDBJ whole genome shotgun (WGS) entry which is preliminary data.</text>
</comment>
<evidence type="ECO:0000313" key="1">
    <source>
        <dbReference type="EMBL" id="TJY65433.1"/>
    </source>
</evidence>
<sequence>MKKQIFIIIIFFSSCISGGTLGGFDKRTFPTSKRALNNAIDIFYLRYPEYKMPDKWQDRDNWAERGYGFLEARIFYFNENPEEMYYVSFMGDSTMLADSEKISIAIRAVYNGGTGWILENDLYKQERERIETRFDKEIIHRLESYTQVKARREN</sequence>